<dbReference type="SMART" id="SM00344">
    <property type="entry name" value="HTH_ASNC"/>
    <property type="match status" value="1"/>
</dbReference>
<dbReference type="SUPFAM" id="SSF46785">
    <property type="entry name" value="Winged helix' DNA-binding domain"/>
    <property type="match status" value="1"/>
</dbReference>
<name>A0ABN1H7P1_9ACTN</name>
<dbReference type="InterPro" id="IPR000485">
    <property type="entry name" value="AsnC-type_HTH_dom"/>
</dbReference>
<dbReference type="Gene3D" id="1.10.10.10">
    <property type="entry name" value="Winged helix-like DNA-binding domain superfamily/Winged helix DNA-binding domain"/>
    <property type="match status" value="1"/>
</dbReference>
<proteinExistence type="predicted"/>
<dbReference type="PROSITE" id="PS50956">
    <property type="entry name" value="HTH_ASNC_2"/>
    <property type="match status" value="1"/>
</dbReference>
<reference evidence="6 7" key="1">
    <citation type="journal article" date="2019" name="Int. J. Syst. Evol. Microbiol.">
        <title>The Global Catalogue of Microorganisms (GCM) 10K type strain sequencing project: providing services to taxonomists for standard genome sequencing and annotation.</title>
        <authorList>
            <consortium name="The Broad Institute Genomics Platform"/>
            <consortium name="The Broad Institute Genome Sequencing Center for Infectious Disease"/>
            <person name="Wu L."/>
            <person name="Ma J."/>
        </authorList>
    </citation>
    <scope>NUCLEOTIDE SEQUENCE [LARGE SCALE GENOMIC DNA]</scope>
    <source>
        <strain evidence="6 7">JCM 10671</strain>
    </source>
</reference>
<dbReference type="InterPro" id="IPR019888">
    <property type="entry name" value="Tscrpt_reg_AsnC-like"/>
</dbReference>
<dbReference type="InterPro" id="IPR036390">
    <property type="entry name" value="WH_DNA-bd_sf"/>
</dbReference>
<evidence type="ECO:0000256" key="1">
    <source>
        <dbReference type="ARBA" id="ARBA00023015"/>
    </source>
</evidence>
<evidence type="ECO:0000313" key="6">
    <source>
        <dbReference type="EMBL" id="GAA0631793.1"/>
    </source>
</evidence>
<keyword evidence="2" id="KW-0238">DNA-binding</keyword>
<evidence type="ECO:0000256" key="4">
    <source>
        <dbReference type="SAM" id="MobiDB-lite"/>
    </source>
</evidence>
<dbReference type="PROSITE" id="PS00519">
    <property type="entry name" value="HTH_ASNC_1"/>
    <property type="match status" value="1"/>
</dbReference>
<sequence>MSDPAATSTTSPPTSPPTGPPAPPLDATDLRLVELLRQDGRRSYTEMARTIGMSVAAVQRRVERLQAEGVILGYTALVDHARLGWAVEAFAELRYTGRTPVEDIVRTASGVPEVQAVHTIAGELDALVQIRARDLSHLHTVIGRLRRAGAVTGTRTLMVLGSWTRT</sequence>
<evidence type="ECO:0000256" key="2">
    <source>
        <dbReference type="ARBA" id="ARBA00023125"/>
    </source>
</evidence>
<feature type="compositionally biased region" description="Low complexity" evidence="4">
    <location>
        <begin position="1"/>
        <end position="12"/>
    </location>
</feature>
<organism evidence="6 7">
    <name type="scientific">Sporichthya brevicatena</name>
    <dbReference type="NCBI Taxonomy" id="171442"/>
    <lineage>
        <taxon>Bacteria</taxon>
        <taxon>Bacillati</taxon>
        <taxon>Actinomycetota</taxon>
        <taxon>Actinomycetes</taxon>
        <taxon>Sporichthyales</taxon>
        <taxon>Sporichthyaceae</taxon>
        <taxon>Sporichthya</taxon>
    </lineage>
</organism>
<dbReference type="InterPro" id="IPR019885">
    <property type="entry name" value="Tscrpt_reg_HTH_AsnC-type_CS"/>
</dbReference>
<dbReference type="PANTHER" id="PTHR30154:SF45">
    <property type="entry name" value="TRANSCRIPTIONAL REGULATORY PROTEIN (PROBABLY ASNC-FAMILY)-RELATED"/>
    <property type="match status" value="1"/>
</dbReference>
<dbReference type="PANTHER" id="PTHR30154">
    <property type="entry name" value="LEUCINE-RESPONSIVE REGULATORY PROTEIN"/>
    <property type="match status" value="1"/>
</dbReference>
<comment type="caution">
    <text evidence="6">The sequence shown here is derived from an EMBL/GenBank/DDBJ whole genome shotgun (WGS) entry which is preliminary data.</text>
</comment>
<evidence type="ECO:0000313" key="7">
    <source>
        <dbReference type="Proteomes" id="UP001500957"/>
    </source>
</evidence>
<feature type="region of interest" description="Disordered" evidence="4">
    <location>
        <begin position="1"/>
        <end position="26"/>
    </location>
</feature>
<evidence type="ECO:0000259" key="5">
    <source>
        <dbReference type="PROSITE" id="PS50956"/>
    </source>
</evidence>
<dbReference type="EMBL" id="BAAAHE010000042">
    <property type="protein sequence ID" value="GAA0631793.1"/>
    <property type="molecule type" value="Genomic_DNA"/>
</dbReference>
<gene>
    <name evidence="6" type="ORF">GCM10009547_39560</name>
</gene>
<keyword evidence="1" id="KW-0805">Transcription regulation</keyword>
<dbReference type="Gene3D" id="3.30.70.920">
    <property type="match status" value="1"/>
</dbReference>
<feature type="compositionally biased region" description="Pro residues" evidence="4">
    <location>
        <begin position="13"/>
        <end position="24"/>
    </location>
</feature>
<dbReference type="PRINTS" id="PR00033">
    <property type="entry name" value="HTHASNC"/>
</dbReference>
<dbReference type="InterPro" id="IPR011008">
    <property type="entry name" value="Dimeric_a/b-barrel"/>
</dbReference>
<protein>
    <submittedName>
        <fullName evidence="6">Lrp/AsnC family transcriptional regulator</fullName>
    </submittedName>
</protein>
<evidence type="ECO:0000256" key="3">
    <source>
        <dbReference type="ARBA" id="ARBA00023163"/>
    </source>
</evidence>
<dbReference type="RefSeq" id="WP_019874264.1">
    <property type="nucleotide sequence ID" value="NZ_BAAAHE010000042.1"/>
</dbReference>
<feature type="domain" description="HTH asnC-type" evidence="5">
    <location>
        <begin position="25"/>
        <end position="86"/>
    </location>
</feature>
<dbReference type="InterPro" id="IPR036388">
    <property type="entry name" value="WH-like_DNA-bd_sf"/>
</dbReference>
<accession>A0ABN1H7P1</accession>
<dbReference type="InterPro" id="IPR019887">
    <property type="entry name" value="Tscrpt_reg_AsnC/Lrp_C"/>
</dbReference>
<dbReference type="Pfam" id="PF01037">
    <property type="entry name" value="AsnC_trans_reg"/>
    <property type="match status" value="1"/>
</dbReference>
<dbReference type="SUPFAM" id="SSF54909">
    <property type="entry name" value="Dimeric alpha+beta barrel"/>
    <property type="match status" value="1"/>
</dbReference>
<dbReference type="Proteomes" id="UP001500957">
    <property type="component" value="Unassembled WGS sequence"/>
</dbReference>
<dbReference type="Pfam" id="PF13404">
    <property type="entry name" value="HTH_AsnC-type"/>
    <property type="match status" value="1"/>
</dbReference>
<keyword evidence="3" id="KW-0804">Transcription</keyword>
<keyword evidence="7" id="KW-1185">Reference proteome</keyword>